<organism evidence="2 3">
    <name type="scientific">Bythopirellula polymerisocia</name>
    <dbReference type="NCBI Taxonomy" id="2528003"/>
    <lineage>
        <taxon>Bacteria</taxon>
        <taxon>Pseudomonadati</taxon>
        <taxon>Planctomycetota</taxon>
        <taxon>Planctomycetia</taxon>
        <taxon>Pirellulales</taxon>
        <taxon>Lacipirellulaceae</taxon>
        <taxon>Bythopirellula</taxon>
    </lineage>
</organism>
<sequence length="110" mass="11443">MTVGPMGGLIGSAAGAPLSQTSGSETERSQRDASAQARQTATDDSAEQAAGIGTTDEDQGTSERDADGRSFWKSNEDHDKSEEEYSSEPSKERQSKDPTGISGSSLDLTG</sequence>
<feature type="compositionally biased region" description="Basic and acidic residues" evidence="1">
    <location>
        <begin position="61"/>
        <end position="96"/>
    </location>
</feature>
<proteinExistence type="predicted"/>
<evidence type="ECO:0000313" key="2">
    <source>
        <dbReference type="EMBL" id="TWU23822.1"/>
    </source>
</evidence>
<protein>
    <submittedName>
        <fullName evidence="2">Uncharacterized protein</fullName>
    </submittedName>
</protein>
<evidence type="ECO:0000256" key="1">
    <source>
        <dbReference type="SAM" id="MobiDB-lite"/>
    </source>
</evidence>
<feature type="compositionally biased region" description="Polar residues" evidence="1">
    <location>
        <begin position="101"/>
        <end position="110"/>
    </location>
</feature>
<dbReference type="EMBL" id="SJPS01000006">
    <property type="protein sequence ID" value="TWU23822.1"/>
    <property type="molecule type" value="Genomic_DNA"/>
</dbReference>
<name>A0A5C6CHV6_9BACT</name>
<dbReference type="RefSeq" id="WP_146452296.1">
    <property type="nucleotide sequence ID" value="NZ_SJPS01000006.1"/>
</dbReference>
<dbReference type="OrthoDB" id="290832at2"/>
<dbReference type="AlphaFoldDB" id="A0A5C6CHV6"/>
<gene>
    <name evidence="2" type="ORF">Pla144_39980</name>
</gene>
<feature type="compositionally biased region" description="Polar residues" evidence="1">
    <location>
        <begin position="32"/>
        <end position="43"/>
    </location>
</feature>
<dbReference type="Proteomes" id="UP000318437">
    <property type="component" value="Unassembled WGS sequence"/>
</dbReference>
<accession>A0A5C6CHV6</accession>
<comment type="caution">
    <text evidence="2">The sequence shown here is derived from an EMBL/GenBank/DDBJ whole genome shotgun (WGS) entry which is preliminary data.</text>
</comment>
<keyword evidence="3" id="KW-1185">Reference proteome</keyword>
<evidence type="ECO:0000313" key="3">
    <source>
        <dbReference type="Proteomes" id="UP000318437"/>
    </source>
</evidence>
<feature type="compositionally biased region" description="Gly residues" evidence="1">
    <location>
        <begin position="1"/>
        <end position="10"/>
    </location>
</feature>
<feature type="region of interest" description="Disordered" evidence="1">
    <location>
        <begin position="1"/>
        <end position="110"/>
    </location>
</feature>
<reference evidence="2 3" key="1">
    <citation type="submission" date="2019-02" db="EMBL/GenBank/DDBJ databases">
        <title>Deep-cultivation of Planctomycetes and their phenomic and genomic characterization uncovers novel biology.</title>
        <authorList>
            <person name="Wiegand S."/>
            <person name="Jogler M."/>
            <person name="Boedeker C."/>
            <person name="Pinto D."/>
            <person name="Vollmers J."/>
            <person name="Rivas-Marin E."/>
            <person name="Kohn T."/>
            <person name="Peeters S.H."/>
            <person name="Heuer A."/>
            <person name="Rast P."/>
            <person name="Oberbeckmann S."/>
            <person name="Bunk B."/>
            <person name="Jeske O."/>
            <person name="Meyerdierks A."/>
            <person name="Storesund J.E."/>
            <person name="Kallscheuer N."/>
            <person name="Luecker S."/>
            <person name="Lage O.M."/>
            <person name="Pohl T."/>
            <person name="Merkel B.J."/>
            <person name="Hornburger P."/>
            <person name="Mueller R.-W."/>
            <person name="Bruemmer F."/>
            <person name="Labrenz M."/>
            <person name="Spormann A.M."/>
            <person name="Op Den Camp H."/>
            <person name="Overmann J."/>
            <person name="Amann R."/>
            <person name="Jetten M.S.M."/>
            <person name="Mascher T."/>
            <person name="Medema M.H."/>
            <person name="Devos D.P."/>
            <person name="Kaster A.-K."/>
            <person name="Ovreas L."/>
            <person name="Rohde M."/>
            <person name="Galperin M.Y."/>
            <person name="Jogler C."/>
        </authorList>
    </citation>
    <scope>NUCLEOTIDE SEQUENCE [LARGE SCALE GENOMIC DNA]</scope>
    <source>
        <strain evidence="2 3">Pla144</strain>
    </source>
</reference>